<feature type="transmembrane region" description="Helical" evidence="1">
    <location>
        <begin position="314"/>
        <end position="331"/>
    </location>
</feature>
<dbReference type="InterPro" id="IPR049458">
    <property type="entry name" value="EpsG-like"/>
</dbReference>
<keyword evidence="1" id="KW-0472">Membrane</keyword>
<dbReference type="RefSeq" id="WP_311533956.1">
    <property type="nucleotide sequence ID" value="NZ_JAVRHQ010000004.1"/>
</dbReference>
<keyword evidence="1" id="KW-0812">Transmembrane</keyword>
<sequence length="362" mass="42268">MTIDFIPIQFYTSFYYYTMLAVVLFTVLHTQIIAIDNYLNLKYIRTTGISLFLFVLAYIGLRPIDGVFIDMVTYAKMFERFENSPNLSVEYDFLFYFLMFGASKIMTVQAFFFLCATLYVVPLFLACKKWFAQYWFYGFLMLVISFSFWAYGTNGIRNGIATSIFLFAISREKRRNQIVWLLVSIGMHKSMLLPAFGFFTTQINNSSSIYLKFWLISIPLSLFAGSFLETAITNLGFGDDRMGMYLTDDDFGSGYNRGFRWDFLLYSATGVVAGWYMIFKRNFKDKLYSRLFNIYLFANGFWILIITASFSNRFAYLSWFLLGIIIIYPLLKGEIFKSQHKKIGGVILGYFLFTYIMNVILI</sequence>
<feature type="transmembrane region" description="Helical" evidence="1">
    <location>
        <begin position="343"/>
        <end position="361"/>
    </location>
</feature>
<protein>
    <submittedName>
        <fullName evidence="2">EpsG family protein</fullName>
    </submittedName>
</protein>
<evidence type="ECO:0000313" key="2">
    <source>
        <dbReference type="EMBL" id="MDT0642284.1"/>
    </source>
</evidence>
<feature type="transmembrane region" description="Helical" evidence="1">
    <location>
        <begin position="258"/>
        <end position="279"/>
    </location>
</feature>
<feature type="transmembrane region" description="Helical" evidence="1">
    <location>
        <begin position="94"/>
        <end position="127"/>
    </location>
</feature>
<keyword evidence="3" id="KW-1185">Reference proteome</keyword>
<feature type="transmembrane region" description="Helical" evidence="1">
    <location>
        <begin position="291"/>
        <end position="308"/>
    </location>
</feature>
<accession>A0ABU3C7J7</accession>
<feature type="transmembrane region" description="Helical" evidence="1">
    <location>
        <begin position="178"/>
        <end position="201"/>
    </location>
</feature>
<dbReference type="EMBL" id="JAVRHQ010000004">
    <property type="protein sequence ID" value="MDT0642284.1"/>
    <property type="molecule type" value="Genomic_DNA"/>
</dbReference>
<dbReference type="Proteomes" id="UP001262889">
    <property type="component" value="Unassembled WGS sequence"/>
</dbReference>
<feature type="transmembrane region" description="Helical" evidence="1">
    <location>
        <begin position="51"/>
        <end position="74"/>
    </location>
</feature>
<dbReference type="Pfam" id="PF14897">
    <property type="entry name" value="EpsG"/>
    <property type="match status" value="1"/>
</dbReference>
<evidence type="ECO:0000313" key="3">
    <source>
        <dbReference type="Proteomes" id="UP001262889"/>
    </source>
</evidence>
<name>A0ABU3C7J7_9FLAO</name>
<gene>
    <name evidence="2" type="ORF">RM553_05500</name>
</gene>
<feature type="transmembrane region" description="Helical" evidence="1">
    <location>
        <begin position="134"/>
        <end position="152"/>
    </location>
</feature>
<comment type="caution">
    <text evidence="2">The sequence shown here is derived from an EMBL/GenBank/DDBJ whole genome shotgun (WGS) entry which is preliminary data.</text>
</comment>
<keyword evidence="1" id="KW-1133">Transmembrane helix</keyword>
<proteinExistence type="predicted"/>
<feature type="transmembrane region" description="Helical" evidence="1">
    <location>
        <begin position="213"/>
        <end position="238"/>
    </location>
</feature>
<feature type="transmembrane region" description="Helical" evidence="1">
    <location>
        <begin position="14"/>
        <end position="39"/>
    </location>
</feature>
<organism evidence="2 3">
    <name type="scientific">Autumnicola tepida</name>
    <dbReference type="NCBI Taxonomy" id="3075595"/>
    <lineage>
        <taxon>Bacteria</taxon>
        <taxon>Pseudomonadati</taxon>
        <taxon>Bacteroidota</taxon>
        <taxon>Flavobacteriia</taxon>
        <taxon>Flavobacteriales</taxon>
        <taxon>Flavobacteriaceae</taxon>
        <taxon>Autumnicola</taxon>
    </lineage>
</organism>
<reference evidence="2 3" key="1">
    <citation type="submission" date="2023-09" db="EMBL/GenBank/DDBJ databases">
        <authorList>
            <person name="Rey-Velasco X."/>
        </authorList>
    </citation>
    <scope>NUCLEOTIDE SEQUENCE [LARGE SCALE GENOMIC DNA]</scope>
    <source>
        <strain evidence="2 3">F363</strain>
    </source>
</reference>
<evidence type="ECO:0000256" key="1">
    <source>
        <dbReference type="SAM" id="Phobius"/>
    </source>
</evidence>